<reference evidence="1 2" key="1">
    <citation type="submission" date="2019-07" db="EMBL/GenBank/DDBJ databases">
        <title>Whole genome shotgun sequence of Microbacterium aerolatum NBRC 103071.</title>
        <authorList>
            <person name="Hosoyama A."/>
            <person name="Uohara A."/>
            <person name="Ohji S."/>
            <person name="Ichikawa N."/>
        </authorList>
    </citation>
    <scope>NUCLEOTIDE SEQUENCE [LARGE SCALE GENOMIC DNA]</scope>
    <source>
        <strain evidence="1 2">NBRC 103071</strain>
    </source>
</reference>
<organism evidence="1 2">
    <name type="scientific">Microbacterium aerolatum</name>
    <dbReference type="NCBI Taxonomy" id="153731"/>
    <lineage>
        <taxon>Bacteria</taxon>
        <taxon>Bacillati</taxon>
        <taxon>Actinomycetota</taxon>
        <taxon>Actinomycetes</taxon>
        <taxon>Micrococcales</taxon>
        <taxon>Microbacteriaceae</taxon>
        <taxon>Microbacterium</taxon>
    </lineage>
</organism>
<dbReference type="AlphaFoldDB" id="A0A511ABB8"/>
<dbReference type="OrthoDB" id="5175769at2"/>
<evidence type="ECO:0000313" key="1">
    <source>
        <dbReference type="EMBL" id="GEK85478.1"/>
    </source>
</evidence>
<gene>
    <name evidence="1" type="ORF">MAE01_06540</name>
</gene>
<sequence>MAGQAHEIKLDTSVPPWPLAFELASTLPKGSWVLVGGLMVHVHALRAGVAAMRPTSDVDLLLNIATISAGEVGRAITGLGFETVEPSRGNPVHRFTRGEDVVDVMVARNVRMPTRWMQHPILRSPGAAQALPRRDRYTLLGDERAVEIDVPDPLGAIVAKAAAYAVDSRNPLRHLEDLAVLGAATGTPRALDLDTLTPSDRRHLNRVLPFLTDSRHSSWAILDPYERELGQRIWARIAVAVAGSRAVDAEEP</sequence>
<keyword evidence="2" id="KW-1185">Reference proteome</keyword>
<evidence type="ECO:0000313" key="2">
    <source>
        <dbReference type="Proteomes" id="UP000321225"/>
    </source>
</evidence>
<evidence type="ECO:0008006" key="3">
    <source>
        <dbReference type="Google" id="ProtNLM"/>
    </source>
</evidence>
<dbReference type="Proteomes" id="UP000321225">
    <property type="component" value="Unassembled WGS sequence"/>
</dbReference>
<dbReference type="RefSeq" id="WP_147038116.1">
    <property type="nucleotide sequence ID" value="NZ_BJUW01000002.1"/>
</dbReference>
<protein>
    <recommendedName>
        <fullName evidence="3">Nucleotidyl transferase AbiEii/AbiGii toxin family protein</fullName>
    </recommendedName>
</protein>
<proteinExistence type="predicted"/>
<accession>A0A511ABB8</accession>
<dbReference type="EMBL" id="BJUW01000002">
    <property type="protein sequence ID" value="GEK85478.1"/>
    <property type="molecule type" value="Genomic_DNA"/>
</dbReference>
<name>A0A511ABB8_9MICO</name>
<comment type="caution">
    <text evidence="1">The sequence shown here is derived from an EMBL/GenBank/DDBJ whole genome shotgun (WGS) entry which is preliminary data.</text>
</comment>